<dbReference type="InterPro" id="IPR010374">
    <property type="entry name" value="DUF969"/>
</dbReference>
<reference evidence="2" key="1">
    <citation type="submission" date="2022-04" db="EMBL/GenBank/DDBJ databases">
        <title>Lysobacter sp. CAU 1642 isolated from sea sand.</title>
        <authorList>
            <person name="Kim W."/>
        </authorList>
    </citation>
    <scope>NUCLEOTIDE SEQUENCE</scope>
    <source>
        <strain evidence="2">CAU 1642</strain>
    </source>
</reference>
<sequence>MSPIDYWPLIGVAWVVAGFVLRQNPALVVVSAGIVTGLVAGRHLVEVLDLLGEAFIKQRYLALVLLLLPLIALLERHGLKQHAENWIARLRGATPARLLTTYLAARQLLATLGLTSLGGHPQTVRPLLVPMAEGAARAKLRPLSEEERQKLLALCAATDNVGLFFGEDVFIAFGAVLLMQGFYAENGIVLEPLHIALWGIPTALCAFAIHAARIHRFQYRLQRATRALAEGQPP</sequence>
<feature type="transmembrane region" description="Helical" evidence="1">
    <location>
        <begin position="195"/>
        <end position="214"/>
    </location>
</feature>
<dbReference type="EMBL" id="JALNMH010000012">
    <property type="protein sequence ID" value="MCK7594870.1"/>
    <property type="molecule type" value="Genomic_DNA"/>
</dbReference>
<keyword evidence="1" id="KW-0812">Transmembrane</keyword>
<dbReference type="Proteomes" id="UP001431449">
    <property type="component" value="Unassembled WGS sequence"/>
</dbReference>
<keyword evidence="1" id="KW-0472">Membrane</keyword>
<feature type="transmembrane region" description="Helical" evidence="1">
    <location>
        <begin position="57"/>
        <end position="74"/>
    </location>
</feature>
<proteinExistence type="predicted"/>
<dbReference type="RefSeq" id="WP_248210542.1">
    <property type="nucleotide sequence ID" value="NZ_JALNMH010000012.1"/>
</dbReference>
<evidence type="ECO:0000256" key="1">
    <source>
        <dbReference type="SAM" id="Phobius"/>
    </source>
</evidence>
<feature type="transmembrane region" description="Helical" evidence="1">
    <location>
        <begin position="6"/>
        <end position="21"/>
    </location>
</feature>
<name>A0ABT0GLG6_9GAMM</name>
<comment type="caution">
    <text evidence="2">The sequence shown here is derived from an EMBL/GenBank/DDBJ whole genome shotgun (WGS) entry which is preliminary data.</text>
</comment>
<feature type="transmembrane region" description="Helical" evidence="1">
    <location>
        <begin position="26"/>
        <end position="45"/>
    </location>
</feature>
<protein>
    <submittedName>
        <fullName evidence="2">DUF969 domain-containing protein</fullName>
    </submittedName>
</protein>
<dbReference type="Pfam" id="PF06149">
    <property type="entry name" value="DUF969"/>
    <property type="match status" value="1"/>
</dbReference>
<evidence type="ECO:0000313" key="3">
    <source>
        <dbReference type="Proteomes" id="UP001431449"/>
    </source>
</evidence>
<feature type="transmembrane region" description="Helical" evidence="1">
    <location>
        <begin position="151"/>
        <end position="183"/>
    </location>
</feature>
<evidence type="ECO:0000313" key="2">
    <source>
        <dbReference type="EMBL" id="MCK7594870.1"/>
    </source>
</evidence>
<keyword evidence="1" id="KW-1133">Transmembrane helix</keyword>
<gene>
    <name evidence="2" type="ORF">M0G41_14465</name>
</gene>
<keyword evidence="3" id="KW-1185">Reference proteome</keyword>
<accession>A0ABT0GLG6</accession>
<organism evidence="2 3">
    <name type="scientific">Pseudomarimonas salicorniae</name>
    <dbReference type="NCBI Taxonomy" id="2933270"/>
    <lineage>
        <taxon>Bacteria</taxon>
        <taxon>Pseudomonadati</taxon>
        <taxon>Pseudomonadota</taxon>
        <taxon>Gammaproteobacteria</taxon>
        <taxon>Lysobacterales</taxon>
        <taxon>Lysobacteraceae</taxon>
        <taxon>Pseudomarimonas</taxon>
    </lineage>
</organism>